<protein>
    <submittedName>
        <fullName evidence="2">Uncharacterized protein</fullName>
    </submittedName>
</protein>
<dbReference type="Proteomes" id="UP000559027">
    <property type="component" value="Unassembled WGS sequence"/>
</dbReference>
<feature type="region of interest" description="Disordered" evidence="1">
    <location>
        <begin position="1"/>
        <end position="26"/>
    </location>
</feature>
<feature type="compositionally biased region" description="Polar residues" evidence="1">
    <location>
        <begin position="1"/>
        <end position="14"/>
    </location>
</feature>
<name>A0A8H5CTZ0_9AGAR</name>
<reference evidence="2 3" key="1">
    <citation type="journal article" date="2020" name="ISME J.">
        <title>Uncovering the hidden diversity of litter-decomposition mechanisms in mushroom-forming fungi.</title>
        <authorList>
            <person name="Floudas D."/>
            <person name="Bentzer J."/>
            <person name="Ahren D."/>
            <person name="Johansson T."/>
            <person name="Persson P."/>
            <person name="Tunlid A."/>
        </authorList>
    </citation>
    <scope>NUCLEOTIDE SEQUENCE [LARGE SCALE GENOMIC DNA]</scope>
    <source>
        <strain evidence="2 3">CBS 146.42</strain>
    </source>
</reference>
<sequence length="178" mass="19879">MSFSATSTYTGTKRVTTDRNNTKCPSHDSTTALCAVHIIRYASSSVHAHLALPAFYPRQQRSRSLHHQADLSVMEESQLALRAGVEGRMDVVPRQWYWKPVRALNEALTKEAWAVNYAGRIALVDQASYCQNRSAPFSSPIKRLQLQPPPLAAQPTSQAQSAWPVVVVTLPPRRQSHF</sequence>
<keyword evidence="3" id="KW-1185">Reference proteome</keyword>
<evidence type="ECO:0000313" key="2">
    <source>
        <dbReference type="EMBL" id="KAF5347974.1"/>
    </source>
</evidence>
<dbReference type="EMBL" id="JAACJO010000022">
    <property type="protein sequence ID" value="KAF5347974.1"/>
    <property type="molecule type" value="Genomic_DNA"/>
</dbReference>
<evidence type="ECO:0000256" key="1">
    <source>
        <dbReference type="SAM" id="MobiDB-lite"/>
    </source>
</evidence>
<accession>A0A8H5CTZ0</accession>
<dbReference type="AlphaFoldDB" id="A0A8H5CTZ0"/>
<proteinExistence type="predicted"/>
<gene>
    <name evidence="2" type="ORF">D9756_010167</name>
</gene>
<evidence type="ECO:0000313" key="3">
    <source>
        <dbReference type="Proteomes" id="UP000559027"/>
    </source>
</evidence>
<organism evidence="2 3">
    <name type="scientific">Leucocoprinus leucothites</name>
    <dbReference type="NCBI Taxonomy" id="201217"/>
    <lineage>
        <taxon>Eukaryota</taxon>
        <taxon>Fungi</taxon>
        <taxon>Dikarya</taxon>
        <taxon>Basidiomycota</taxon>
        <taxon>Agaricomycotina</taxon>
        <taxon>Agaricomycetes</taxon>
        <taxon>Agaricomycetidae</taxon>
        <taxon>Agaricales</taxon>
        <taxon>Agaricineae</taxon>
        <taxon>Agaricaceae</taxon>
        <taxon>Leucocoprinus</taxon>
    </lineage>
</organism>
<comment type="caution">
    <text evidence="2">The sequence shown here is derived from an EMBL/GenBank/DDBJ whole genome shotgun (WGS) entry which is preliminary data.</text>
</comment>